<dbReference type="AlphaFoldDB" id="A0A7S9QBW6"/>
<evidence type="ECO:0000256" key="2">
    <source>
        <dbReference type="ARBA" id="ARBA00022840"/>
    </source>
</evidence>
<dbReference type="InterPro" id="IPR017871">
    <property type="entry name" value="ABC_transporter-like_CS"/>
</dbReference>
<dbReference type="PANTHER" id="PTHR43514">
    <property type="entry name" value="ABC TRANSPORTER I FAMILY MEMBER 10"/>
    <property type="match status" value="1"/>
</dbReference>
<dbReference type="EMBL" id="CP064942">
    <property type="protein sequence ID" value="QPH53195.1"/>
    <property type="molecule type" value="Genomic_DNA"/>
</dbReference>
<keyword evidence="1" id="KW-0547">Nucleotide-binding</keyword>
<feature type="region of interest" description="Disordered" evidence="3">
    <location>
        <begin position="1"/>
        <end position="23"/>
    </location>
</feature>
<name>A0A7S9QBW6_9RHOB</name>
<dbReference type="Proteomes" id="UP000594800">
    <property type="component" value="Chromosome"/>
</dbReference>
<dbReference type="Pfam" id="PF00005">
    <property type="entry name" value="ABC_tran"/>
    <property type="match status" value="1"/>
</dbReference>
<evidence type="ECO:0000256" key="3">
    <source>
        <dbReference type="SAM" id="MobiDB-lite"/>
    </source>
</evidence>
<dbReference type="GO" id="GO:0016887">
    <property type="term" value="F:ATP hydrolysis activity"/>
    <property type="evidence" value="ECO:0007669"/>
    <property type="project" value="InterPro"/>
</dbReference>
<feature type="domain" description="ABC transporter" evidence="4">
    <location>
        <begin position="22"/>
        <end position="246"/>
    </location>
</feature>
<dbReference type="InterPro" id="IPR050334">
    <property type="entry name" value="Molybdenum_import_ModC"/>
</dbReference>
<proteinExistence type="predicted"/>
<evidence type="ECO:0000256" key="1">
    <source>
        <dbReference type="ARBA" id="ARBA00022741"/>
    </source>
</evidence>
<gene>
    <name evidence="5" type="ORF">I0K15_15525</name>
</gene>
<evidence type="ECO:0000313" key="5">
    <source>
        <dbReference type="EMBL" id="QPH53195.1"/>
    </source>
</evidence>
<dbReference type="PROSITE" id="PS50893">
    <property type="entry name" value="ABC_TRANSPORTER_2"/>
    <property type="match status" value="1"/>
</dbReference>
<dbReference type="PANTHER" id="PTHR43514:SF4">
    <property type="entry name" value="ABC TRANSPORTER I FAMILY MEMBER 10"/>
    <property type="match status" value="1"/>
</dbReference>
<dbReference type="GO" id="GO:0005524">
    <property type="term" value="F:ATP binding"/>
    <property type="evidence" value="ECO:0007669"/>
    <property type="project" value="UniProtKB-KW"/>
</dbReference>
<dbReference type="InterPro" id="IPR003439">
    <property type="entry name" value="ABC_transporter-like_ATP-bd"/>
</dbReference>
<dbReference type="Gene3D" id="3.40.50.300">
    <property type="entry name" value="P-loop containing nucleotide triphosphate hydrolases"/>
    <property type="match status" value="1"/>
</dbReference>
<dbReference type="KEGG" id="poz:I0K15_15525"/>
<sequence>MAERVIPLRPDGRPRPGPRPPVRLEEVSLSRRGRVILDGVSASLGLSDVTAILGPNGAGKTQLLRIIAGLDAPRSGRVEFAWPPTPDKHRVGLVLQRPVLLRRSVRANLDHALRQYGISRKDRPGRIAELLRFGELSGLAATPARALSGGEQQRLALVRALGAAPDLLLLDEPSAHLDPRSTAAIETLIRRAADEGVRIVLVTHDRSQARRLASDVLFLHAGRVAEQTPARRFFDRPASREAKAYLDGDLLL</sequence>
<dbReference type="SMART" id="SM00382">
    <property type="entry name" value="AAA"/>
    <property type="match status" value="1"/>
</dbReference>
<accession>A0A7S9QBW6</accession>
<reference evidence="5 6" key="1">
    <citation type="submission" date="2020-11" db="EMBL/GenBank/DDBJ databases">
        <title>Description of Pontivivens ytuae sp. nov. isolated from deep sea sediment of Mariana Trench.</title>
        <authorList>
            <person name="Wang Z."/>
            <person name="Sun Q.-L."/>
            <person name="Xu X.-D."/>
            <person name="Tang Y.-Z."/>
            <person name="Zhang J."/>
        </authorList>
    </citation>
    <scope>NUCLEOTIDE SEQUENCE [LARGE SCALE GENOMIC DNA]</scope>
    <source>
        <strain evidence="5 6">MT2928</strain>
    </source>
</reference>
<dbReference type="InterPro" id="IPR003593">
    <property type="entry name" value="AAA+_ATPase"/>
</dbReference>
<organism evidence="5 6">
    <name type="scientific">Pontivivens ytuae</name>
    <dbReference type="NCBI Taxonomy" id="2789856"/>
    <lineage>
        <taxon>Bacteria</taxon>
        <taxon>Pseudomonadati</taxon>
        <taxon>Pseudomonadota</taxon>
        <taxon>Alphaproteobacteria</taxon>
        <taxon>Rhodobacterales</taxon>
        <taxon>Paracoccaceae</taxon>
        <taxon>Pontivivens</taxon>
    </lineage>
</organism>
<dbReference type="RefSeq" id="WP_196102406.1">
    <property type="nucleotide sequence ID" value="NZ_CP064942.1"/>
</dbReference>
<dbReference type="InterPro" id="IPR027417">
    <property type="entry name" value="P-loop_NTPase"/>
</dbReference>
<evidence type="ECO:0000259" key="4">
    <source>
        <dbReference type="PROSITE" id="PS50893"/>
    </source>
</evidence>
<keyword evidence="2 5" id="KW-0067">ATP-binding</keyword>
<dbReference type="PROSITE" id="PS00211">
    <property type="entry name" value="ABC_TRANSPORTER_1"/>
    <property type="match status" value="1"/>
</dbReference>
<dbReference type="SUPFAM" id="SSF52540">
    <property type="entry name" value="P-loop containing nucleoside triphosphate hydrolases"/>
    <property type="match status" value="1"/>
</dbReference>
<protein>
    <submittedName>
        <fullName evidence="5">ATP-binding cassette domain-containing protein</fullName>
    </submittedName>
</protein>
<evidence type="ECO:0000313" key="6">
    <source>
        <dbReference type="Proteomes" id="UP000594800"/>
    </source>
</evidence>
<keyword evidence="6" id="KW-1185">Reference proteome</keyword>